<protein>
    <submittedName>
        <fullName evidence="1">Uncharacterized protein</fullName>
    </submittedName>
</protein>
<dbReference type="EMBL" id="BRXZ01002283">
    <property type="protein sequence ID" value="GMH58910.1"/>
    <property type="molecule type" value="Genomic_DNA"/>
</dbReference>
<name>A0A9W7DYN3_9STRA</name>
<proteinExistence type="predicted"/>
<evidence type="ECO:0000313" key="2">
    <source>
        <dbReference type="Proteomes" id="UP001165082"/>
    </source>
</evidence>
<accession>A0A9W7DYN3</accession>
<dbReference type="Gene3D" id="1.25.10.10">
    <property type="entry name" value="Leucine-rich Repeat Variant"/>
    <property type="match status" value="1"/>
</dbReference>
<keyword evidence="2" id="KW-1185">Reference proteome</keyword>
<reference evidence="1" key="1">
    <citation type="submission" date="2022-07" db="EMBL/GenBank/DDBJ databases">
        <title>Genome analysis of Parmales, a sister group of diatoms, reveals the evolutionary specialization of diatoms from phago-mixotrophs to photoautotrophs.</title>
        <authorList>
            <person name="Ban H."/>
            <person name="Sato S."/>
            <person name="Yoshikawa S."/>
            <person name="Kazumasa Y."/>
            <person name="Nakamura Y."/>
            <person name="Ichinomiya M."/>
            <person name="Saitoh K."/>
            <person name="Sato N."/>
            <person name="Blanc-Mathieu R."/>
            <person name="Endo H."/>
            <person name="Kuwata A."/>
            <person name="Ogata H."/>
        </authorList>
    </citation>
    <scope>NUCLEOTIDE SEQUENCE</scope>
</reference>
<gene>
    <name evidence="1" type="ORF">TrRE_jg10444</name>
</gene>
<dbReference type="SUPFAM" id="SSF48371">
    <property type="entry name" value="ARM repeat"/>
    <property type="match status" value="1"/>
</dbReference>
<dbReference type="Proteomes" id="UP001165082">
    <property type="component" value="Unassembled WGS sequence"/>
</dbReference>
<dbReference type="InterPro" id="IPR016024">
    <property type="entry name" value="ARM-type_fold"/>
</dbReference>
<sequence length="300" mass="33192">MSQVNTSSAEQRRIMLKAMVKMSYLTANPKDRLTVNAFLEIGCLTMLTALLANESGVVKEMAALCLGNLVVTPPQVASNGGLESSLGTNAVFGWKTDEEIEVRQSLRKEVANVNGVSALVNLLSSPQARVSLHGVGSHSFLQERVQSMRCQSLANKHASRALINLLLPDLEICVGDKEYTGRLLTEDDENVEEEEEGEEGKREQNMVQVIRRNGVEYINAGDGEIKKRKNLMGFLGGTYAEHCREMSWTVFYFYSSGTLKDMYRMQLKMGMDGTMAGRGEDNLGDFNLEGQGDRVFGECR</sequence>
<dbReference type="AlphaFoldDB" id="A0A9W7DYN3"/>
<dbReference type="InterPro" id="IPR011989">
    <property type="entry name" value="ARM-like"/>
</dbReference>
<evidence type="ECO:0000313" key="1">
    <source>
        <dbReference type="EMBL" id="GMH58910.1"/>
    </source>
</evidence>
<organism evidence="1 2">
    <name type="scientific">Triparma retinervis</name>
    <dbReference type="NCBI Taxonomy" id="2557542"/>
    <lineage>
        <taxon>Eukaryota</taxon>
        <taxon>Sar</taxon>
        <taxon>Stramenopiles</taxon>
        <taxon>Ochrophyta</taxon>
        <taxon>Bolidophyceae</taxon>
        <taxon>Parmales</taxon>
        <taxon>Triparmaceae</taxon>
        <taxon>Triparma</taxon>
    </lineage>
</organism>
<dbReference type="OrthoDB" id="192815at2759"/>
<comment type="caution">
    <text evidence="1">The sequence shown here is derived from an EMBL/GenBank/DDBJ whole genome shotgun (WGS) entry which is preliminary data.</text>
</comment>